<feature type="transmembrane region" description="Helical" evidence="6">
    <location>
        <begin position="325"/>
        <end position="347"/>
    </location>
</feature>
<accession>A0A853CX32</accession>
<evidence type="ECO:0000256" key="4">
    <source>
        <dbReference type="ARBA" id="ARBA00022989"/>
    </source>
</evidence>
<protein>
    <submittedName>
        <fullName evidence="7">O-antigen/teichoic acid export membrane protein</fullName>
    </submittedName>
</protein>
<proteinExistence type="predicted"/>
<keyword evidence="5 6" id="KW-0472">Membrane</keyword>
<evidence type="ECO:0000313" key="8">
    <source>
        <dbReference type="Proteomes" id="UP000578352"/>
    </source>
</evidence>
<evidence type="ECO:0000256" key="1">
    <source>
        <dbReference type="ARBA" id="ARBA00004651"/>
    </source>
</evidence>
<comment type="subcellular location">
    <subcellularLocation>
        <location evidence="1">Cell membrane</location>
        <topology evidence="1">Multi-pass membrane protein</topology>
    </subcellularLocation>
</comment>
<feature type="transmembrane region" description="Helical" evidence="6">
    <location>
        <begin position="143"/>
        <end position="162"/>
    </location>
</feature>
<evidence type="ECO:0000256" key="3">
    <source>
        <dbReference type="ARBA" id="ARBA00022692"/>
    </source>
</evidence>
<feature type="transmembrane region" description="Helical" evidence="6">
    <location>
        <begin position="283"/>
        <end position="305"/>
    </location>
</feature>
<evidence type="ECO:0000256" key="2">
    <source>
        <dbReference type="ARBA" id="ARBA00022475"/>
    </source>
</evidence>
<dbReference type="AlphaFoldDB" id="A0A853CX32"/>
<evidence type="ECO:0000256" key="5">
    <source>
        <dbReference type="ARBA" id="ARBA00023136"/>
    </source>
</evidence>
<keyword evidence="4 6" id="KW-1133">Transmembrane helix</keyword>
<keyword evidence="3 6" id="KW-0812">Transmembrane</keyword>
<dbReference type="InterPro" id="IPR050833">
    <property type="entry name" value="Poly_Biosynth_Transport"/>
</dbReference>
<feature type="transmembrane region" description="Helical" evidence="6">
    <location>
        <begin position="354"/>
        <end position="373"/>
    </location>
</feature>
<dbReference type="GO" id="GO:0005886">
    <property type="term" value="C:plasma membrane"/>
    <property type="evidence" value="ECO:0007669"/>
    <property type="project" value="UniProtKB-SubCell"/>
</dbReference>
<feature type="transmembrane region" description="Helical" evidence="6">
    <location>
        <begin position="113"/>
        <end position="136"/>
    </location>
</feature>
<dbReference type="Proteomes" id="UP000578352">
    <property type="component" value="Unassembled WGS sequence"/>
</dbReference>
<reference evidence="7 8" key="1">
    <citation type="submission" date="2020-07" db="EMBL/GenBank/DDBJ databases">
        <title>Sequencing the genomes of 1000 actinobacteria strains.</title>
        <authorList>
            <person name="Klenk H.-P."/>
        </authorList>
    </citation>
    <scope>NUCLEOTIDE SEQUENCE [LARGE SCALE GENOMIC DNA]</scope>
    <source>
        <strain evidence="7 8">DSM 15165</strain>
    </source>
</reference>
<dbReference type="PANTHER" id="PTHR30250:SF11">
    <property type="entry name" value="O-ANTIGEN TRANSPORTER-RELATED"/>
    <property type="match status" value="1"/>
</dbReference>
<sequence>MPLLLAATVVSGLAGYVVTWRVFVEAGAAGYGVFSVFWSALFLVVGVLFGVQQEATRAVAQTDPGSLADPRTPGPRTSLATFAPALAAVVVLVVLATSPLWAPSGLGPANAGLAWFVAVGAGFNCLVAAASGILAGAGLWRQLAAIISLDGILRVVFVLVALAAGGPLWLLALAVILPFPLSLLAVVASAPRRILGRVTVSESFGSLAANTGRTMLAASATAVLINGFPLVLSFFATGSGHAGLGSLVLAVTLTRAPILVPLTALSSFLVSRFTHHPEQVARTLTAIMAGIAALAAVMCLCAYLFGLPVMKAVFGPQFDLAPGALTALVGSAALIGALSVSGAAVLARGKHGMYAAGWVAASVITLALLFLPLPLAPRAALALAAGPAVGVAIHLFALRAGSRDRSGALSAVPTEGDPR</sequence>
<feature type="transmembrane region" description="Helical" evidence="6">
    <location>
        <begin position="379"/>
        <end position="398"/>
    </location>
</feature>
<name>A0A853CX32_9MICO</name>
<gene>
    <name evidence="7" type="ORF">HNR13_003339</name>
</gene>
<feature type="transmembrane region" description="Helical" evidence="6">
    <location>
        <begin position="168"/>
        <end position="188"/>
    </location>
</feature>
<evidence type="ECO:0000256" key="6">
    <source>
        <dbReference type="SAM" id="Phobius"/>
    </source>
</evidence>
<dbReference type="RefSeq" id="WP_179607600.1">
    <property type="nucleotide sequence ID" value="NZ_BAABEH010000001.1"/>
</dbReference>
<keyword evidence="2" id="KW-1003">Cell membrane</keyword>
<feature type="transmembrane region" description="Helical" evidence="6">
    <location>
        <begin position="79"/>
        <end position="101"/>
    </location>
</feature>
<dbReference type="PANTHER" id="PTHR30250">
    <property type="entry name" value="PST FAMILY PREDICTED COLANIC ACID TRANSPORTER"/>
    <property type="match status" value="1"/>
</dbReference>
<feature type="transmembrane region" description="Helical" evidence="6">
    <location>
        <begin position="215"/>
        <end position="235"/>
    </location>
</feature>
<evidence type="ECO:0000313" key="7">
    <source>
        <dbReference type="EMBL" id="NYJ25052.1"/>
    </source>
</evidence>
<dbReference type="EMBL" id="JACCFL010000001">
    <property type="protein sequence ID" value="NYJ25052.1"/>
    <property type="molecule type" value="Genomic_DNA"/>
</dbReference>
<organism evidence="7 8">
    <name type="scientific">Leifsonia shinshuensis</name>
    <dbReference type="NCBI Taxonomy" id="150026"/>
    <lineage>
        <taxon>Bacteria</taxon>
        <taxon>Bacillati</taxon>
        <taxon>Actinomycetota</taxon>
        <taxon>Actinomycetes</taxon>
        <taxon>Micrococcales</taxon>
        <taxon>Microbacteriaceae</taxon>
        <taxon>Leifsonia</taxon>
    </lineage>
</organism>
<feature type="transmembrane region" description="Helical" evidence="6">
    <location>
        <begin position="29"/>
        <end position="51"/>
    </location>
</feature>
<feature type="transmembrane region" description="Helical" evidence="6">
    <location>
        <begin position="247"/>
        <end position="271"/>
    </location>
</feature>
<comment type="caution">
    <text evidence="7">The sequence shown here is derived from an EMBL/GenBank/DDBJ whole genome shotgun (WGS) entry which is preliminary data.</text>
</comment>